<keyword evidence="19" id="KW-0594">Phospholipid biosynthesis</keyword>
<proteinExistence type="inferred from homology"/>
<dbReference type="InterPro" id="IPR036945">
    <property type="entry name" value="DAGK_sf"/>
</dbReference>
<dbReference type="GO" id="GO:0046872">
    <property type="term" value="F:metal ion binding"/>
    <property type="evidence" value="ECO:0007669"/>
    <property type="project" value="UniProtKB-KW"/>
</dbReference>
<dbReference type="EMBL" id="UINC01101124">
    <property type="protein sequence ID" value="SVC61694.1"/>
    <property type="molecule type" value="Genomic_DNA"/>
</dbReference>
<evidence type="ECO:0000256" key="10">
    <source>
        <dbReference type="ARBA" id="ARBA00022692"/>
    </source>
</evidence>
<organism evidence="23">
    <name type="scientific">marine metagenome</name>
    <dbReference type="NCBI Taxonomy" id="408172"/>
    <lineage>
        <taxon>unclassified sequences</taxon>
        <taxon>metagenomes</taxon>
        <taxon>ecological metagenomes</taxon>
    </lineage>
</organism>
<feature type="transmembrane region" description="Helical" evidence="22">
    <location>
        <begin position="59"/>
        <end position="78"/>
    </location>
</feature>
<keyword evidence="16 22" id="KW-1133">Transmembrane helix</keyword>
<comment type="cofactor">
    <cofactor evidence="1">
        <name>Mg(2+)</name>
        <dbReference type="ChEBI" id="CHEBI:18420"/>
    </cofactor>
</comment>
<dbReference type="InterPro" id="IPR000829">
    <property type="entry name" value="DAGK"/>
</dbReference>
<dbReference type="AlphaFoldDB" id="A0A382NKG6"/>
<evidence type="ECO:0000256" key="20">
    <source>
        <dbReference type="ARBA" id="ARBA00023264"/>
    </source>
</evidence>
<dbReference type="GO" id="GO:0006654">
    <property type="term" value="P:phosphatidic acid biosynthetic process"/>
    <property type="evidence" value="ECO:0007669"/>
    <property type="project" value="InterPro"/>
</dbReference>
<keyword evidence="12" id="KW-0547">Nucleotide-binding</keyword>
<dbReference type="PANTHER" id="PTHR34299:SF1">
    <property type="entry name" value="DIACYLGLYCEROL KINASE"/>
    <property type="match status" value="1"/>
</dbReference>
<evidence type="ECO:0000256" key="12">
    <source>
        <dbReference type="ARBA" id="ARBA00022741"/>
    </source>
</evidence>
<keyword evidence="17" id="KW-0443">Lipid metabolism</keyword>
<evidence type="ECO:0000256" key="4">
    <source>
        <dbReference type="ARBA" id="ARBA00012133"/>
    </source>
</evidence>
<keyword evidence="15" id="KW-0460">Magnesium</keyword>
<evidence type="ECO:0000256" key="9">
    <source>
        <dbReference type="ARBA" id="ARBA00022679"/>
    </source>
</evidence>
<evidence type="ECO:0000256" key="18">
    <source>
        <dbReference type="ARBA" id="ARBA00023136"/>
    </source>
</evidence>
<keyword evidence="8" id="KW-0997">Cell inner membrane</keyword>
<dbReference type="GO" id="GO:0005524">
    <property type="term" value="F:ATP binding"/>
    <property type="evidence" value="ECO:0007669"/>
    <property type="project" value="UniProtKB-KW"/>
</dbReference>
<evidence type="ECO:0000256" key="5">
    <source>
        <dbReference type="ARBA" id="ARBA00017575"/>
    </source>
</evidence>
<evidence type="ECO:0000313" key="23">
    <source>
        <dbReference type="EMBL" id="SVC61694.1"/>
    </source>
</evidence>
<name>A0A382NKG6_9ZZZZ</name>
<evidence type="ECO:0000256" key="6">
    <source>
        <dbReference type="ARBA" id="ARBA00022475"/>
    </source>
</evidence>
<keyword evidence="11" id="KW-0479">Metal-binding</keyword>
<keyword evidence="20" id="KW-1208">Phospholipid metabolism</keyword>
<evidence type="ECO:0000256" key="22">
    <source>
        <dbReference type="SAM" id="Phobius"/>
    </source>
</evidence>
<comment type="similarity">
    <text evidence="3">Belongs to the bacterial diacylglycerol kinase family.</text>
</comment>
<dbReference type="Pfam" id="PF01219">
    <property type="entry name" value="DAGK_prokar"/>
    <property type="match status" value="1"/>
</dbReference>
<evidence type="ECO:0000256" key="11">
    <source>
        <dbReference type="ARBA" id="ARBA00022723"/>
    </source>
</evidence>
<evidence type="ECO:0000256" key="2">
    <source>
        <dbReference type="ARBA" id="ARBA00004429"/>
    </source>
</evidence>
<keyword evidence="18 22" id="KW-0472">Membrane</keyword>
<dbReference type="Gene3D" id="1.10.287.3610">
    <property type="match status" value="1"/>
</dbReference>
<evidence type="ECO:0000256" key="15">
    <source>
        <dbReference type="ARBA" id="ARBA00022842"/>
    </source>
</evidence>
<protein>
    <recommendedName>
        <fullName evidence="5">Diacylglycerol kinase</fullName>
        <ecNumber evidence="4">2.7.1.107</ecNumber>
    </recommendedName>
    <alternativeName>
        <fullName evidence="21">Diglyceride kinase</fullName>
    </alternativeName>
</protein>
<evidence type="ECO:0000256" key="13">
    <source>
        <dbReference type="ARBA" id="ARBA00022777"/>
    </source>
</evidence>
<dbReference type="GO" id="GO:0005886">
    <property type="term" value="C:plasma membrane"/>
    <property type="evidence" value="ECO:0007669"/>
    <property type="project" value="UniProtKB-SubCell"/>
</dbReference>
<keyword evidence="13" id="KW-0418">Kinase</keyword>
<evidence type="ECO:0000256" key="3">
    <source>
        <dbReference type="ARBA" id="ARBA00005967"/>
    </source>
</evidence>
<accession>A0A382NKG6</accession>
<sequence>MNRLIRIINPILLLGAFSNSVRGLIHALRSERAVQQEFILIIAGVTAAMLLTDSNVERVLLVGSLGLVLVVELLNSAIETAIDRVGLEYNPLSKQAKDLGSAAVLISLVIAAAVWIILLV</sequence>
<evidence type="ECO:0000256" key="7">
    <source>
        <dbReference type="ARBA" id="ARBA00022516"/>
    </source>
</evidence>
<gene>
    <name evidence="23" type="ORF">METZ01_LOCUS314548</name>
</gene>
<keyword evidence="6" id="KW-1003">Cell membrane</keyword>
<dbReference type="PANTHER" id="PTHR34299">
    <property type="entry name" value="DIACYLGLYCEROL KINASE"/>
    <property type="match status" value="1"/>
</dbReference>
<evidence type="ECO:0000256" key="1">
    <source>
        <dbReference type="ARBA" id="ARBA00001946"/>
    </source>
</evidence>
<evidence type="ECO:0000256" key="16">
    <source>
        <dbReference type="ARBA" id="ARBA00022989"/>
    </source>
</evidence>
<feature type="transmembrane region" description="Helical" evidence="22">
    <location>
        <begin position="98"/>
        <end position="119"/>
    </location>
</feature>
<keyword evidence="9" id="KW-0808">Transferase</keyword>
<dbReference type="CDD" id="cd14264">
    <property type="entry name" value="DAGK_IM"/>
    <property type="match status" value="1"/>
</dbReference>
<dbReference type="InterPro" id="IPR033718">
    <property type="entry name" value="DAGK_prok"/>
</dbReference>
<evidence type="ECO:0000256" key="14">
    <source>
        <dbReference type="ARBA" id="ARBA00022840"/>
    </source>
</evidence>
<keyword evidence="7" id="KW-0444">Lipid biosynthesis</keyword>
<keyword evidence="14" id="KW-0067">ATP-binding</keyword>
<evidence type="ECO:0000256" key="8">
    <source>
        <dbReference type="ARBA" id="ARBA00022519"/>
    </source>
</evidence>
<reference evidence="23" key="1">
    <citation type="submission" date="2018-05" db="EMBL/GenBank/DDBJ databases">
        <authorList>
            <person name="Lanie J.A."/>
            <person name="Ng W.-L."/>
            <person name="Kazmierczak K.M."/>
            <person name="Andrzejewski T.M."/>
            <person name="Davidsen T.M."/>
            <person name="Wayne K.J."/>
            <person name="Tettelin H."/>
            <person name="Glass J.I."/>
            <person name="Rusch D."/>
            <person name="Podicherti R."/>
            <person name="Tsui H.-C.T."/>
            <person name="Winkler M.E."/>
        </authorList>
    </citation>
    <scope>NUCLEOTIDE SEQUENCE</scope>
</reference>
<comment type="subcellular location">
    <subcellularLocation>
        <location evidence="2">Cell inner membrane</location>
        <topology evidence="2">Multi-pass membrane protein</topology>
    </subcellularLocation>
</comment>
<dbReference type="GO" id="GO:0004143">
    <property type="term" value="F:ATP-dependent diacylglycerol kinase activity"/>
    <property type="evidence" value="ECO:0007669"/>
    <property type="project" value="UniProtKB-EC"/>
</dbReference>
<keyword evidence="10 22" id="KW-0812">Transmembrane</keyword>
<evidence type="ECO:0000256" key="17">
    <source>
        <dbReference type="ARBA" id="ARBA00023098"/>
    </source>
</evidence>
<evidence type="ECO:0000256" key="19">
    <source>
        <dbReference type="ARBA" id="ARBA00023209"/>
    </source>
</evidence>
<dbReference type="EC" id="2.7.1.107" evidence="4"/>
<evidence type="ECO:0000256" key="21">
    <source>
        <dbReference type="ARBA" id="ARBA00031546"/>
    </source>
</evidence>